<dbReference type="KEGG" id="pda:103707789"/>
<evidence type="ECO:0000256" key="4">
    <source>
        <dbReference type="ARBA" id="ARBA00022989"/>
    </source>
</evidence>
<feature type="domain" description="Reticulon" evidence="8">
    <location>
        <begin position="276"/>
        <end position="432"/>
    </location>
</feature>
<dbReference type="Pfam" id="PF02453">
    <property type="entry name" value="Reticulon"/>
    <property type="match status" value="1"/>
</dbReference>
<evidence type="ECO:0000256" key="1">
    <source>
        <dbReference type="ARBA" id="ARBA00004477"/>
    </source>
</evidence>
<dbReference type="GO" id="GO:0005789">
    <property type="term" value="C:endoplasmic reticulum membrane"/>
    <property type="evidence" value="ECO:0007669"/>
    <property type="project" value="UniProtKB-SubCell"/>
</dbReference>
<evidence type="ECO:0000256" key="6">
    <source>
        <dbReference type="RuleBase" id="RU363132"/>
    </source>
</evidence>
<dbReference type="RefSeq" id="XP_008790667.2">
    <property type="nucleotide sequence ID" value="XM_008792445.4"/>
</dbReference>
<dbReference type="PANTHER" id="PTHR46626:SF1">
    <property type="entry name" value="RETICULON-LIKE PROTEIN B21"/>
    <property type="match status" value="1"/>
</dbReference>
<keyword evidence="3 6" id="KW-0256">Endoplasmic reticulum</keyword>
<feature type="region of interest" description="Disordered" evidence="7">
    <location>
        <begin position="35"/>
        <end position="129"/>
    </location>
</feature>
<feature type="transmembrane region" description="Helical" evidence="6">
    <location>
        <begin position="388"/>
        <end position="408"/>
    </location>
</feature>
<evidence type="ECO:0000256" key="3">
    <source>
        <dbReference type="ARBA" id="ARBA00022824"/>
    </source>
</evidence>
<dbReference type="GeneID" id="103707789"/>
<reference evidence="10" key="2">
    <citation type="submission" date="2025-08" db="UniProtKB">
        <authorList>
            <consortium name="RefSeq"/>
        </authorList>
    </citation>
    <scope>IDENTIFICATION</scope>
    <source>
        <tissue evidence="10">Young leaves</tissue>
    </source>
</reference>
<protein>
    <recommendedName>
        <fullName evidence="6">Reticulon-like protein</fullName>
    </recommendedName>
</protein>
<evidence type="ECO:0000256" key="7">
    <source>
        <dbReference type="SAM" id="MobiDB-lite"/>
    </source>
</evidence>
<comment type="subcellular location">
    <subcellularLocation>
        <location evidence="1 6">Endoplasmic reticulum membrane</location>
        <topology evidence="1 6">Multi-pass membrane protein</topology>
    </subcellularLocation>
</comment>
<keyword evidence="5 6" id="KW-0472">Membrane</keyword>
<evidence type="ECO:0000313" key="10">
    <source>
        <dbReference type="RefSeq" id="XP_008790667.2"/>
    </source>
</evidence>
<evidence type="ECO:0000256" key="5">
    <source>
        <dbReference type="ARBA" id="ARBA00023136"/>
    </source>
</evidence>
<feature type="compositionally biased region" description="Basic and acidic residues" evidence="7">
    <location>
        <begin position="110"/>
        <end position="121"/>
    </location>
</feature>
<accession>A0A8B7C3A4</accession>
<organism evidence="9 10">
    <name type="scientific">Phoenix dactylifera</name>
    <name type="common">Date palm</name>
    <dbReference type="NCBI Taxonomy" id="42345"/>
    <lineage>
        <taxon>Eukaryota</taxon>
        <taxon>Viridiplantae</taxon>
        <taxon>Streptophyta</taxon>
        <taxon>Embryophyta</taxon>
        <taxon>Tracheophyta</taxon>
        <taxon>Spermatophyta</taxon>
        <taxon>Magnoliopsida</taxon>
        <taxon>Liliopsida</taxon>
        <taxon>Arecaceae</taxon>
        <taxon>Coryphoideae</taxon>
        <taxon>Phoeniceae</taxon>
        <taxon>Phoenix</taxon>
    </lineage>
</organism>
<dbReference type="InterPro" id="IPR003388">
    <property type="entry name" value="Reticulon"/>
</dbReference>
<feature type="transmembrane region" description="Helical" evidence="6">
    <location>
        <begin position="310"/>
        <end position="330"/>
    </location>
</feature>
<evidence type="ECO:0000313" key="9">
    <source>
        <dbReference type="Proteomes" id="UP000228380"/>
    </source>
</evidence>
<dbReference type="PANTHER" id="PTHR46626">
    <property type="entry name" value="RETICULON-LIKE PROTEIN B17"/>
    <property type="match status" value="1"/>
</dbReference>
<keyword evidence="9" id="KW-1185">Reference proteome</keyword>
<evidence type="ECO:0000259" key="8">
    <source>
        <dbReference type="PROSITE" id="PS50845"/>
    </source>
</evidence>
<sequence>MQGSYRRRVAARNGVVAGSVWERRMRMDEVKGGINVFKGRKDDGNAEEDGLRAHPRLRRNQSDSVSMERRKRRGWRPPEPAASGSMERSPIQLRKAKSELSNSPRIRHGHCGEIGEEKDFLDGAGNGGGVGEKKQVLLIGDGREDGGDEEEEVFEIEVEEEKKSFDDKEMDVPVEIPKSVEEEERINQIPVEKPKNVEEEERINQILVEKPKNVEEEERINKIRGVSVPPIVQKKPMPPVNRRAIHPEVIKATSVEVEEEIFVSRFGTSQNKMQNIVNLVMWRDVSKSAFVFGFGTFFLVSSSYTKDLKFSLISAISYLALIYLALIFFVKSILRRGTTTGYDERDQRYMVGEEEAIWLLRLFLPYINELLSKLRDLFSGDPATTMKLAVLLFVMARCGGSITIWTLAKLVFFGVFTIPRAYSSHSTQLAKYGKFWLERTRDGWESCTHKKAVVAAIFTLIWNLSSIVARIWAVFMLVVAVKFYQQCIVDGWSGQEELVVDEGQEDSQSGQNQVFERLHRQMGGPSVKLKKGM</sequence>
<keyword evidence="2 6" id="KW-0812">Transmembrane</keyword>
<gene>
    <name evidence="10" type="primary">LOC103707789</name>
</gene>
<dbReference type="OrthoDB" id="567788at2759"/>
<dbReference type="Proteomes" id="UP000228380">
    <property type="component" value="Chromosome 7"/>
</dbReference>
<feature type="compositionally biased region" description="Basic and acidic residues" evidence="7">
    <location>
        <begin position="39"/>
        <end position="52"/>
    </location>
</feature>
<dbReference type="AlphaFoldDB" id="A0A8B7C3A4"/>
<feature type="transmembrane region" description="Helical" evidence="6">
    <location>
        <begin position="288"/>
        <end position="304"/>
    </location>
</feature>
<name>A0A8B7C3A4_PHODC</name>
<dbReference type="PROSITE" id="PS50845">
    <property type="entry name" value="RETICULON"/>
    <property type="match status" value="1"/>
</dbReference>
<feature type="transmembrane region" description="Helical" evidence="6">
    <location>
        <begin position="452"/>
        <end position="479"/>
    </location>
</feature>
<dbReference type="InterPro" id="IPR044647">
    <property type="entry name" value="RTNLB17/18/21"/>
</dbReference>
<proteinExistence type="predicted"/>
<evidence type="ECO:0000256" key="2">
    <source>
        <dbReference type="ARBA" id="ARBA00022692"/>
    </source>
</evidence>
<reference evidence="9" key="1">
    <citation type="journal article" date="2019" name="Nat. Commun.">
        <title>Genome-wide association mapping of date palm fruit traits.</title>
        <authorList>
            <person name="Hazzouri K.M."/>
            <person name="Gros-Balthazard M."/>
            <person name="Flowers J.M."/>
            <person name="Copetti D."/>
            <person name="Lemansour A."/>
            <person name="Lebrun M."/>
            <person name="Masmoudi K."/>
            <person name="Ferrand S."/>
            <person name="Dhar M.I."/>
            <person name="Fresquez Z.A."/>
            <person name="Rosas U."/>
            <person name="Zhang J."/>
            <person name="Talag J."/>
            <person name="Lee S."/>
            <person name="Kudrna D."/>
            <person name="Powell R.F."/>
            <person name="Leitch I.J."/>
            <person name="Krueger R.R."/>
            <person name="Wing R.A."/>
            <person name="Amiri K.M.A."/>
            <person name="Purugganan M.D."/>
        </authorList>
    </citation>
    <scope>NUCLEOTIDE SEQUENCE [LARGE SCALE GENOMIC DNA]</scope>
    <source>
        <strain evidence="9">cv. Khalas</strain>
    </source>
</reference>
<keyword evidence="4 6" id="KW-1133">Transmembrane helix</keyword>